<feature type="domain" description="BPTI/Kunitz inhibitor" evidence="3">
    <location>
        <begin position="144"/>
        <end position="194"/>
    </location>
</feature>
<dbReference type="Pfam" id="PF00014">
    <property type="entry name" value="Kunitz_BPTI"/>
    <property type="match status" value="2"/>
</dbReference>
<evidence type="ECO:0000256" key="2">
    <source>
        <dbReference type="SAM" id="MobiDB-lite"/>
    </source>
</evidence>
<dbReference type="SUPFAM" id="SSF57362">
    <property type="entry name" value="BPTI-like"/>
    <property type="match status" value="2"/>
</dbReference>
<evidence type="ECO:0000313" key="5">
    <source>
        <dbReference type="Proteomes" id="UP001519460"/>
    </source>
</evidence>
<keyword evidence="1" id="KW-1015">Disulfide bond</keyword>
<dbReference type="InterPro" id="IPR002223">
    <property type="entry name" value="Kunitz_BPTI"/>
</dbReference>
<organism evidence="4 5">
    <name type="scientific">Batillaria attramentaria</name>
    <dbReference type="NCBI Taxonomy" id="370345"/>
    <lineage>
        <taxon>Eukaryota</taxon>
        <taxon>Metazoa</taxon>
        <taxon>Spiralia</taxon>
        <taxon>Lophotrochozoa</taxon>
        <taxon>Mollusca</taxon>
        <taxon>Gastropoda</taxon>
        <taxon>Caenogastropoda</taxon>
        <taxon>Sorbeoconcha</taxon>
        <taxon>Cerithioidea</taxon>
        <taxon>Batillariidae</taxon>
        <taxon>Batillaria</taxon>
    </lineage>
</organism>
<dbReference type="EMBL" id="JACVVK020000151">
    <property type="protein sequence ID" value="KAK7488397.1"/>
    <property type="molecule type" value="Genomic_DNA"/>
</dbReference>
<dbReference type="Proteomes" id="UP001519460">
    <property type="component" value="Unassembled WGS sequence"/>
</dbReference>
<proteinExistence type="predicted"/>
<dbReference type="CDD" id="cd00109">
    <property type="entry name" value="Kunitz-type"/>
    <property type="match status" value="2"/>
</dbReference>
<feature type="compositionally biased region" description="Low complexity" evidence="2">
    <location>
        <begin position="32"/>
        <end position="46"/>
    </location>
</feature>
<feature type="region of interest" description="Disordered" evidence="2">
    <location>
        <begin position="24"/>
        <end position="46"/>
    </location>
</feature>
<feature type="region of interest" description="Disordered" evidence="2">
    <location>
        <begin position="113"/>
        <end position="135"/>
    </location>
</feature>
<evidence type="ECO:0000256" key="1">
    <source>
        <dbReference type="ARBA" id="ARBA00023157"/>
    </source>
</evidence>
<name>A0ABD0KNB1_9CAEN</name>
<dbReference type="Gene3D" id="4.10.410.10">
    <property type="entry name" value="Pancreatic trypsin inhibitor Kunitz domain"/>
    <property type="match status" value="2"/>
</dbReference>
<evidence type="ECO:0000313" key="4">
    <source>
        <dbReference type="EMBL" id="KAK7488397.1"/>
    </source>
</evidence>
<evidence type="ECO:0000259" key="3">
    <source>
        <dbReference type="PROSITE" id="PS50279"/>
    </source>
</evidence>
<dbReference type="PROSITE" id="PS50279">
    <property type="entry name" value="BPTI_KUNITZ_2"/>
    <property type="match status" value="2"/>
</dbReference>
<gene>
    <name evidence="4" type="ORF">BaRGS_00020371</name>
</gene>
<dbReference type="AlphaFoldDB" id="A0ABD0KNB1"/>
<protein>
    <recommendedName>
        <fullName evidence="3">BPTI/Kunitz inhibitor domain-containing protein</fullName>
    </recommendedName>
</protein>
<comment type="caution">
    <text evidence="4">The sequence shown here is derived from an EMBL/GenBank/DDBJ whole genome shotgun (WGS) entry which is preliminary data.</text>
</comment>
<feature type="non-terminal residue" evidence="4">
    <location>
        <position position="213"/>
    </location>
</feature>
<dbReference type="PANTHER" id="PTHR10083:SF374">
    <property type="entry name" value="BPTI_KUNITZ INHIBITOR DOMAIN-CONTAINING PROTEIN"/>
    <property type="match status" value="1"/>
</dbReference>
<keyword evidence="5" id="KW-1185">Reference proteome</keyword>
<feature type="compositionally biased region" description="Polar residues" evidence="2">
    <location>
        <begin position="123"/>
        <end position="135"/>
    </location>
</feature>
<feature type="domain" description="BPTI/Kunitz inhibitor" evidence="3">
    <location>
        <begin position="57"/>
        <end position="107"/>
    </location>
</feature>
<dbReference type="InterPro" id="IPR036880">
    <property type="entry name" value="Kunitz_BPTI_sf"/>
</dbReference>
<dbReference type="SMART" id="SM00131">
    <property type="entry name" value="KU"/>
    <property type="match status" value="2"/>
</dbReference>
<reference evidence="4 5" key="1">
    <citation type="journal article" date="2023" name="Sci. Data">
        <title>Genome assembly of the Korean intertidal mud-creeper Batillaria attramentaria.</title>
        <authorList>
            <person name="Patra A.K."/>
            <person name="Ho P.T."/>
            <person name="Jun S."/>
            <person name="Lee S.J."/>
            <person name="Kim Y."/>
            <person name="Won Y.J."/>
        </authorList>
    </citation>
    <scope>NUCLEOTIDE SEQUENCE [LARGE SCALE GENOMIC DNA]</scope>
    <source>
        <strain evidence="4">Wonlab-2016</strain>
    </source>
</reference>
<dbReference type="PANTHER" id="PTHR10083">
    <property type="entry name" value="KUNITZ-TYPE PROTEASE INHIBITOR-RELATED"/>
    <property type="match status" value="1"/>
</dbReference>
<dbReference type="InterPro" id="IPR050098">
    <property type="entry name" value="TFPI/VKTCI-like"/>
</dbReference>
<accession>A0ABD0KNB1</accession>
<sequence>MNGKRSACFDECVVYCVITAISPPSPSPQPPSQLQQSPLQADDAATTSAETSVPEVCLLPVAEEAKQCRKMRMRWFFDNVTGTCRQFRGCRRKGNNFKRQRGCERVCLRSQGTSSKRRPKTGLAQSDDASMTSQESKFFPPAKCQLPALPTTTGCKRARKRWFFDATTGSCRKFRSCRTPGNNFSKKWHCKSRCLGKKKSSRRKGRYSSQQSA</sequence>